<organism evidence="1">
    <name type="scientific">freshwater metagenome</name>
    <dbReference type="NCBI Taxonomy" id="449393"/>
    <lineage>
        <taxon>unclassified sequences</taxon>
        <taxon>metagenomes</taxon>
        <taxon>ecological metagenomes</taxon>
    </lineage>
</organism>
<accession>A0A6J7ABF8</accession>
<evidence type="ECO:0000313" key="1">
    <source>
        <dbReference type="EMBL" id="CAB4829599.1"/>
    </source>
</evidence>
<name>A0A6J7ABF8_9ZZZZ</name>
<dbReference type="EMBL" id="CAFABJ010000095">
    <property type="protein sequence ID" value="CAB4829599.1"/>
    <property type="molecule type" value="Genomic_DNA"/>
</dbReference>
<gene>
    <name evidence="1" type="ORF">UFOPK3217_00712</name>
</gene>
<dbReference type="AlphaFoldDB" id="A0A6J7ABF8"/>
<sequence>MQNGENYFKSWLLLNRVDINGNSSTIINDAKRSIFHQRYGNLCAIACERLIYCVIDDFIDEVVKAALTCGADIHTWALADCLKTLKDGDRGGVISAGFLLHISQGGSFKSPVWGCRAVIPQQQAGILSLNRKSNNPEKP</sequence>
<reference evidence="1" key="1">
    <citation type="submission" date="2020-05" db="EMBL/GenBank/DDBJ databases">
        <authorList>
            <person name="Chiriac C."/>
            <person name="Salcher M."/>
            <person name="Ghai R."/>
            <person name="Kavagutti S V."/>
        </authorList>
    </citation>
    <scope>NUCLEOTIDE SEQUENCE</scope>
</reference>
<proteinExistence type="predicted"/>
<protein>
    <submittedName>
        <fullName evidence="1">Unannotated protein</fullName>
    </submittedName>
</protein>